<evidence type="ECO:0000313" key="2">
    <source>
        <dbReference type="EMBL" id="MXV50406.1"/>
    </source>
</evidence>
<gene>
    <name evidence="2" type="ORF">GS399_05425</name>
</gene>
<comment type="caution">
    <text evidence="2">The sequence shown here is derived from an EMBL/GenBank/DDBJ whole genome shotgun (WGS) entry which is preliminary data.</text>
</comment>
<dbReference type="AlphaFoldDB" id="A0A7K1Y757"/>
<feature type="chain" id="PRO_5029688201" evidence="1">
    <location>
        <begin position="21"/>
        <end position="304"/>
    </location>
</feature>
<keyword evidence="3" id="KW-1185">Reference proteome</keyword>
<evidence type="ECO:0000313" key="3">
    <source>
        <dbReference type="Proteomes" id="UP000466586"/>
    </source>
</evidence>
<reference evidence="2 3" key="1">
    <citation type="submission" date="2019-11" db="EMBL/GenBank/DDBJ databases">
        <title>Pedobacter sp. HMF7647 Genome sequencing and assembly.</title>
        <authorList>
            <person name="Kang H."/>
            <person name="Kim H."/>
            <person name="Joh K."/>
        </authorList>
    </citation>
    <scope>NUCLEOTIDE SEQUENCE [LARGE SCALE GENOMIC DNA]</scope>
    <source>
        <strain evidence="2 3">HMF7647</strain>
    </source>
</reference>
<feature type="signal peptide" evidence="1">
    <location>
        <begin position="1"/>
        <end position="20"/>
    </location>
</feature>
<sequence>MKKLLTIGCLVILINVQATAQKIQATVGAGAHLLKTIDWSVYATNPISVENLDGTNRHFYSGAVRPANLNAMNVPGIDLDFPQNTAVWVYVVKPRTLVVNAPNAVATVTSGPHLINTIDWSPFSNVRLLVEEMDGRNQHVYQATGVRPFNPNALMVESLDNDFEQGTQVRVYNCDEAIISLNGNFGIATNNPTEKLAVNGKIRAKEIRVEASPWPDYIFGDKYPLSSLAEVGEYVKMYKHLPEIPSAKHVEVNGINVGEMNALLLKKIEELTLYLIDMKKQVDSQRISINQQAEKIRQLEGNNP</sequence>
<dbReference type="EMBL" id="WVHT01000002">
    <property type="protein sequence ID" value="MXV50406.1"/>
    <property type="molecule type" value="Genomic_DNA"/>
</dbReference>
<accession>A0A7K1Y757</accession>
<proteinExistence type="predicted"/>
<evidence type="ECO:0000256" key="1">
    <source>
        <dbReference type="SAM" id="SignalP"/>
    </source>
</evidence>
<dbReference type="Proteomes" id="UP000466586">
    <property type="component" value="Unassembled WGS sequence"/>
</dbReference>
<protein>
    <submittedName>
        <fullName evidence="2">Uncharacterized protein</fullName>
    </submittedName>
</protein>
<keyword evidence="1" id="KW-0732">Signal</keyword>
<name>A0A7K1Y757_9SPHI</name>
<dbReference type="RefSeq" id="WP_160843582.1">
    <property type="nucleotide sequence ID" value="NZ_WVHT01000002.1"/>
</dbReference>
<organism evidence="2 3">
    <name type="scientific">Hufsiella arboris</name>
    <dbReference type="NCBI Taxonomy" id="2695275"/>
    <lineage>
        <taxon>Bacteria</taxon>
        <taxon>Pseudomonadati</taxon>
        <taxon>Bacteroidota</taxon>
        <taxon>Sphingobacteriia</taxon>
        <taxon>Sphingobacteriales</taxon>
        <taxon>Sphingobacteriaceae</taxon>
        <taxon>Hufsiella</taxon>
    </lineage>
</organism>